<dbReference type="PANTHER" id="PTHR48111">
    <property type="entry name" value="REGULATOR OF RPOS"/>
    <property type="match status" value="1"/>
</dbReference>
<dbReference type="EMBL" id="JAVDUI010000001">
    <property type="protein sequence ID" value="MDR6891755.1"/>
    <property type="molecule type" value="Genomic_DNA"/>
</dbReference>
<dbReference type="AlphaFoldDB" id="A0AAE3YGK3"/>
<dbReference type="FunFam" id="1.10.10.10:FF:000005">
    <property type="entry name" value="Two-component system response regulator"/>
    <property type="match status" value="1"/>
</dbReference>
<evidence type="ECO:0000313" key="11">
    <source>
        <dbReference type="Proteomes" id="UP001247307"/>
    </source>
</evidence>
<evidence type="ECO:0000256" key="6">
    <source>
        <dbReference type="PROSITE-ProRule" id="PRU00169"/>
    </source>
</evidence>
<reference evidence="10" key="1">
    <citation type="submission" date="2023-07" db="EMBL/GenBank/DDBJ databases">
        <title>Sequencing the genomes of 1000 actinobacteria strains.</title>
        <authorList>
            <person name="Klenk H.-P."/>
        </authorList>
    </citation>
    <scope>NUCLEOTIDE SEQUENCE</scope>
    <source>
        <strain evidence="10">DSM 13988</strain>
    </source>
</reference>
<dbReference type="GO" id="GO:0006355">
    <property type="term" value="P:regulation of DNA-templated transcription"/>
    <property type="evidence" value="ECO:0007669"/>
    <property type="project" value="InterPro"/>
</dbReference>
<evidence type="ECO:0000313" key="10">
    <source>
        <dbReference type="EMBL" id="MDR6891755.1"/>
    </source>
</evidence>
<dbReference type="Gene3D" id="3.40.50.2300">
    <property type="match status" value="1"/>
</dbReference>
<dbReference type="InterPro" id="IPR036388">
    <property type="entry name" value="WH-like_DNA-bd_sf"/>
</dbReference>
<dbReference type="Gene3D" id="1.10.10.10">
    <property type="entry name" value="Winged helix-like DNA-binding domain superfamily/Winged helix DNA-binding domain"/>
    <property type="match status" value="1"/>
</dbReference>
<dbReference type="SUPFAM" id="SSF52172">
    <property type="entry name" value="CheY-like"/>
    <property type="match status" value="1"/>
</dbReference>
<dbReference type="Pfam" id="PF00486">
    <property type="entry name" value="Trans_reg_C"/>
    <property type="match status" value="1"/>
</dbReference>
<keyword evidence="1 6" id="KW-0597">Phosphoprotein</keyword>
<evidence type="ECO:0000256" key="2">
    <source>
        <dbReference type="ARBA" id="ARBA00023012"/>
    </source>
</evidence>
<dbReference type="Proteomes" id="UP001247307">
    <property type="component" value="Unassembled WGS sequence"/>
</dbReference>
<dbReference type="PROSITE" id="PS50110">
    <property type="entry name" value="RESPONSE_REGULATORY"/>
    <property type="match status" value="1"/>
</dbReference>
<evidence type="ECO:0000256" key="3">
    <source>
        <dbReference type="ARBA" id="ARBA00023015"/>
    </source>
</evidence>
<dbReference type="GO" id="GO:0000976">
    <property type="term" value="F:transcription cis-regulatory region binding"/>
    <property type="evidence" value="ECO:0007669"/>
    <property type="project" value="TreeGrafter"/>
</dbReference>
<protein>
    <submittedName>
        <fullName evidence="10">DNA-binding response OmpR family regulator</fullName>
    </submittedName>
</protein>
<evidence type="ECO:0000259" key="9">
    <source>
        <dbReference type="PROSITE" id="PS51755"/>
    </source>
</evidence>
<evidence type="ECO:0000256" key="4">
    <source>
        <dbReference type="ARBA" id="ARBA00023125"/>
    </source>
</evidence>
<accession>A0AAE3YGK3</accession>
<dbReference type="SMART" id="SM00862">
    <property type="entry name" value="Trans_reg_C"/>
    <property type="match status" value="1"/>
</dbReference>
<dbReference type="SMART" id="SM00448">
    <property type="entry name" value="REC"/>
    <property type="match status" value="1"/>
</dbReference>
<evidence type="ECO:0000256" key="1">
    <source>
        <dbReference type="ARBA" id="ARBA00022553"/>
    </source>
</evidence>
<feature type="DNA-binding region" description="OmpR/PhoB-type" evidence="7">
    <location>
        <begin position="125"/>
        <end position="218"/>
    </location>
</feature>
<keyword evidence="4 7" id="KW-0238">DNA-binding</keyword>
<dbReference type="PROSITE" id="PS51755">
    <property type="entry name" value="OMPR_PHOB"/>
    <property type="match status" value="1"/>
</dbReference>
<keyword evidence="11" id="KW-1185">Reference proteome</keyword>
<dbReference type="GO" id="GO:0032993">
    <property type="term" value="C:protein-DNA complex"/>
    <property type="evidence" value="ECO:0007669"/>
    <property type="project" value="TreeGrafter"/>
</dbReference>
<name>A0AAE3YGK3_9MICC</name>
<evidence type="ECO:0000256" key="7">
    <source>
        <dbReference type="PROSITE-ProRule" id="PRU01091"/>
    </source>
</evidence>
<evidence type="ECO:0000256" key="5">
    <source>
        <dbReference type="ARBA" id="ARBA00023163"/>
    </source>
</evidence>
<dbReference type="GO" id="GO:0000156">
    <property type="term" value="F:phosphorelay response regulator activity"/>
    <property type="evidence" value="ECO:0007669"/>
    <property type="project" value="TreeGrafter"/>
</dbReference>
<feature type="domain" description="OmpR/PhoB-type" evidence="9">
    <location>
        <begin position="125"/>
        <end position="218"/>
    </location>
</feature>
<dbReference type="RefSeq" id="WP_309849887.1">
    <property type="nucleotide sequence ID" value="NZ_BAAAIU010000045.1"/>
</dbReference>
<keyword evidence="5" id="KW-0804">Transcription</keyword>
<dbReference type="Pfam" id="PF00072">
    <property type="entry name" value="Response_reg"/>
    <property type="match status" value="1"/>
</dbReference>
<dbReference type="PANTHER" id="PTHR48111:SF38">
    <property type="entry name" value="TWO-COMPONENT RESPONSE REGULATOR"/>
    <property type="match status" value="1"/>
</dbReference>
<evidence type="ECO:0000259" key="8">
    <source>
        <dbReference type="PROSITE" id="PS50110"/>
    </source>
</evidence>
<feature type="modified residue" description="4-aspartylphosphate" evidence="6">
    <location>
        <position position="52"/>
    </location>
</feature>
<dbReference type="InterPro" id="IPR001789">
    <property type="entry name" value="Sig_transdc_resp-reg_receiver"/>
</dbReference>
<comment type="caution">
    <text evidence="10">The sequence shown here is derived from an EMBL/GenBank/DDBJ whole genome shotgun (WGS) entry which is preliminary data.</text>
</comment>
<organism evidence="10 11">
    <name type="scientific">Falsarthrobacter nasiphocae</name>
    <dbReference type="NCBI Taxonomy" id="189863"/>
    <lineage>
        <taxon>Bacteria</taxon>
        <taxon>Bacillati</taxon>
        <taxon>Actinomycetota</taxon>
        <taxon>Actinomycetes</taxon>
        <taxon>Micrococcales</taxon>
        <taxon>Micrococcaceae</taxon>
        <taxon>Falsarthrobacter</taxon>
    </lineage>
</organism>
<sequence length="218" mass="24014">MTRILIVEDDLSIASFIEKGLRAQGYATLHAGDGRSALVIARYGELDLIILDLGLPVIDGFGVLEQLQAEGIRTPVIVLSARDSLKDRLTGLEGGADDYVVKPFQFAELLARVRLRLRTPEVTRATVLEAAGLTLDLHARTVTDGESDHTLSGREFAILEVFMRHAGQVLTREQLIGHVWGNDEEPSSNIVDVYIRTLRKKIGATRLSTVRGLGYRLQ</sequence>
<dbReference type="CDD" id="cd00383">
    <property type="entry name" value="trans_reg_C"/>
    <property type="match status" value="1"/>
</dbReference>
<gene>
    <name evidence="10" type="ORF">J2S35_000695</name>
</gene>
<dbReference type="GO" id="GO:0005829">
    <property type="term" value="C:cytosol"/>
    <property type="evidence" value="ECO:0007669"/>
    <property type="project" value="TreeGrafter"/>
</dbReference>
<keyword evidence="3" id="KW-0805">Transcription regulation</keyword>
<keyword evidence="2" id="KW-0902">Two-component regulatory system</keyword>
<dbReference type="InterPro" id="IPR039420">
    <property type="entry name" value="WalR-like"/>
</dbReference>
<feature type="domain" description="Response regulatory" evidence="8">
    <location>
        <begin position="3"/>
        <end position="117"/>
    </location>
</feature>
<dbReference type="InterPro" id="IPR011006">
    <property type="entry name" value="CheY-like_superfamily"/>
</dbReference>
<dbReference type="Gene3D" id="6.10.250.690">
    <property type="match status" value="1"/>
</dbReference>
<proteinExistence type="predicted"/>
<dbReference type="InterPro" id="IPR001867">
    <property type="entry name" value="OmpR/PhoB-type_DNA-bd"/>
</dbReference>